<protein>
    <submittedName>
        <fullName evidence="1">Uncharacterized protein</fullName>
    </submittedName>
</protein>
<evidence type="ECO:0000313" key="2">
    <source>
        <dbReference type="Proteomes" id="UP000267368"/>
    </source>
</evidence>
<dbReference type="Proteomes" id="UP000267368">
    <property type="component" value="Unassembled WGS sequence"/>
</dbReference>
<proteinExistence type="predicted"/>
<reference evidence="2" key="1">
    <citation type="submission" date="2018-05" db="EMBL/GenBank/DDBJ databases">
        <title>Genome Sequencing of selected type strains of the family Eggerthellaceae.</title>
        <authorList>
            <person name="Danylec N."/>
            <person name="Stoll D.A."/>
            <person name="Doetsch A."/>
            <person name="Huch M."/>
        </authorList>
    </citation>
    <scope>NUCLEOTIDE SEQUENCE [LARGE SCALE GENOMIC DNA]</scope>
    <source>
        <strain evidence="2">DSM 17537</strain>
    </source>
</reference>
<dbReference type="AlphaFoldDB" id="A0A3N0AI40"/>
<organism evidence="1 2">
    <name type="scientific">Slackia faecicanis</name>
    <dbReference type="NCBI Taxonomy" id="255723"/>
    <lineage>
        <taxon>Bacteria</taxon>
        <taxon>Bacillati</taxon>
        <taxon>Actinomycetota</taxon>
        <taxon>Coriobacteriia</taxon>
        <taxon>Eggerthellales</taxon>
        <taxon>Eggerthellaceae</taxon>
        <taxon>Slackia</taxon>
    </lineage>
</organism>
<dbReference type="EMBL" id="QICB01000002">
    <property type="protein sequence ID" value="RNL20847.1"/>
    <property type="molecule type" value="Genomic_DNA"/>
</dbReference>
<gene>
    <name evidence="1" type="ORF">DMP07_04515</name>
</gene>
<comment type="caution">
    <text evidence="1">The sequence shown here is derived from an EMBL/GenBank/DDBJ whole genome shotgun (WGS) entry which is preliminary data.</text>
</comment>
<keyword evidence="2" id="KW-1185">Reference proteome</keyword>
<name>A0A3N0AI40_9ACTN</name>
<evidence type="ECO:0000313" key="1">
    <source>
        <dbReference type="EMBL" id="RNL20847.1"/>
    </source>
</evidence>
<sequence>MDVTADKVRRLAEARIELDAAERDMLGRGSRRHFHSLDSDALFDAMAEAVGSEVEAHEGERSAWRSFDAFGVEFFAMAARR</sequence>
<dbReference type="RefSeq" id="WP_123197946.1">
    <property type="nucleotide sequence ID" value="NZ_QICB01000002.1"/>
</dbReference>
<accession>A0A3N0AI40</accession>